<evidence type="ECO:0000256" key="2">
    <source>
        <dbReference type="ARBA" id="ARBA00022448"/>
    </source>
</evidence>
<dbReference type="InterPro" id="IPR020846">
    <property type="entry name" value="MFS_dom"/>
</dbReference>
<dbReference type="GO" id="GO:0022857">
    <property type="term" value="F:transmembrane transporter activity"/>
    <property type="evidence" value="ECO:0007669"/>
    <property type="project" value="InterPro"/>
</dbReference>
<keyword evidence="5 6" id="KW-0472">Membrane</keyword>
<dbReference type="Gene3D" id="1.20.1250.20">
    <property type="entry name" value="MFS general substrate transporter like domains"/>
    <property type="match status" value="2"/>
</dbReference>
<evidence type="ECO:0000256" key="4">
    <source>
        <dbReference type="ARBA" id="ARBA00022989"/>
    </source>
</evidence>
<feature type="transmembrane region" description="Helical" evidence="6">
    <location>
        <begin position="236"/>
        <end position="257"/>
    </location>
</feature>
<feature type="transmembrane region" description="Helical" evidence="6">
    <location>
        <begin position="354"/>
        <end position="380"/>
    </location>
</feature>
<feature type="transmembrane region" description="Helical" evidence="6">
    <location>
        <begin position="327"/>
        <end position="347"/>
    </location>
</feature>
<evidence type="ECO:0000256" key="3">
    <source>
        <dbReference type="ARBA" id="ARBA00022692"/>
    </source>
</evidence>
<name>A0A9X2T4J4_9HYPH</name>
<feature type="transmembrane region" description="Helical" evidence="6">
    <location>
        <begin position="269"/>
        <end position="289"/>
    </location>
</feature>
<dbReference type="GO" id="GO:0016020">
    <property type="term" value="C:membrane"/>
    <property type="evidence" value="ECO:0007669"/>
    <property type="project" value="UniProtKB-SubCell"/>
</dbReference>
<feature type="transmembrane region" description="Helical" evidence="6">
    <location>
        <begin position="301"/>
        <end position="321"/>
    </location>
</feature>
<protein>
    <submittedName>
        <fullName evidence="8">MFS transporter</fullName>
    </submittedName>
</protein>
<sequence>MVISKVAWRFVPLLVGSAFLAYLDRVNVSFAALTMNADIGLSAAAYGFGAGIFFLTYVLTEVPSNIILAKVGARIWLARIMFTWGIISLMMVFVRGEMSFYILRALLGIAEAGLYPGIVYFMSLWFPAKYRARMGSIFWLSIPLSSVIGAPVSSMFLAMDGLLGLKGWMWLFILESLPTIVMSFVLYVMLRNSPSEAEFLTREERDWLTRRMAGEADAVAGGHGHGILAVLKDVRVLSLGLICFGAVIINYGVNFFLPQIIKGFGLTNMQVGFVTALPSVAAVCGILFFGYISDRTGNRRGFVAIAISAVAICLALSTLFPDPVAKMAALIAAGFFMFGYLAPFWAIPHRFFTGAALATAIAAVNSIANLGGVVGPYVMGYLRETTGSFEDGLLALAFGAVLVVPLLLVLRAPQKGDIGAAAVSPEV</sequence>
<dbReference type="PANTHER" id="PTHR43791">
    <property type="entry name" value="PERMEASE-RELATED"/>
    <property type="match status" value="1"/>
</dbReference>
<accession>A0A9X2T4J4</accession>
<keyword evidence="2" id="KW-0813">Transport</keyword>
<dbReference type="InterPro" id="IPR011701">
    <property type="entry name" value="MFS"/>
</dbReference>
<reference evidence="8" key="1">
    <citation type="submission" date="2022-08" db="EMBL/GenBank/DDBJ databases">
        <authorList>
            <person name="Li F."/>
        </authorList>
    </citation>
    <scope>NUCLEOTIDE SEQUENCE</scope>
    <source>
        <strain evidence="8">MQZ15Z-1</strain>
    </source>
</reference>
<dbReference type="InterPro" id="IPR036259">
    <property type="entry name" value="MFS_trans_sf"/>
</dbReference>
<feature type="transmembrane region" description="Helical" evidence="6">
    <location>
        <begin position="168"/>
        <end position="190"/>
    </location>
</feature>
<evidence type="ECO:0000259" key="7">
    <source>
        <dbReference type="PROSITE" id="PS50850"/>
    </source>
</evidence>
<dbReference type="Pfam" id="PF07690">
    <property type="entry name" value="MFS_1"/>
    <property type="match status" value="1"/>
</dbReference>
<dbReference type="FunFam" id="1.20.1250.20:FF:000018">
    <property type="entry name" value="MFS transporter permease"/>
    <property type="match status" value="1"/>
</dbReference>
<dbReference type="RefSeq" id="WP_258731389.1">
    <property type="nucleotide sequence ID" value="NZ_JANTHZ010000001.1"/>
</dbReference>
<comment type="subcellular location">
    <subcellularLocation>
        <location evidence="1">Membrane</location>
        <topology evidence="1">Multi-pass membrane protein</topology>
    </subcellularLocation>
</comment>
<organism evidence="8 9">
    <name type="scientific">Ancylobacter mangrovi</name>
    <dbReference type="NCBI Taxonomy" id="2972472"/>
    <lineage>
        <taxon>Bacteria</taxon>
        <taxon>Pseudomonadati</taxon>
        <taxon>Pseudomonadota</taxon>
        <taxon>Alphaproteobacteria</taxon>
        <taxon>Hyphomicrobiales</taxon>
        <taxon>Xanthobacteraceae</taxon>
        <taxon>Ancylobacter</taxon>
    </lineage>
</organism>
<evidence type="ECO:0000256" key="5">
    <source>
        <dbReference type="ARBA" id="ARBA00023136"/>
    </source>
</evidence>
<evidence type="ECO:0000313" key="9">
    <source>
        <dbReference type="Proteomes" id="UP001151088"/>
    </source>
</evidence>
<dbReference type="CDD" id="cd17319">
    <property type="entry name" value="MFS_ExuT_GudP_like"/>
    <property type="match status" value="1"/>
</dbReference>
<dbReference type="Proteomes" id="UP001151088">
    <property type="component" value="Unassembled WGS sequence"/>
</dbReference>
<keyword evidence="9" id="KW-1185">Reference proteome</keyword>
<evidence type="ECO:0000256" key="1">
    <source>
        <dbReference type="ARBA" id="ARBA00004141"/>
    </source>
</evidence>
<feature type="transmembrane region" description="Helical" evidence="6">
    <location>
        <begin position="392"/>
        <end position="410"/>
    </location>
</feature>
<feature type="transmembrane region" description="Helical" evidence="6">
    <location>
        <begin position="71"/>
        <end position="94"/>
    </location>
</feature>
<comment type="caution">
    <text evidence="8">The sequence shown here is derived from an EMBL/GenBank/DDBJ whole genome shotgun (WGS) entry which is preliminary data.</text>
</comment>
<gene>
    <name evidence="8" type="ORF">NVS89_04965</name>
</gene>
<feature type="transmembrane region" description="Helical" evidence="6">
    <location>
        <begin position="41"/>
        <end position="59"/>
    </location>
</feature>
<feature type="domain" description="Major facilitator superfamily (MFS) profile" evidence="7">
    <location>
        <begin position="10"/>
        <end position="417"/>
    </location>
</feature>
<feature type="transmembrane region" description="Helical" evidence="6">
    <location>
        <begin position="137"/>
        <end position="156"/>
    </location>
</feature>
<dbReference type="PANTHER" id="PTHR43791:SF36">
    <property type="entry name" value="TRANSPORTER, PUTATIVE (AFU_ORTHOLOGUE AFUA_6G08340)-RELATED"/>
    <property type="match status" value="1"/>
</dbReference>
<evidence type="ECO:0000313" key="8">
    <source>
        <dbReference type="EMBL" id="MCS0494439.1"/>
    </source>
</evidence>
<dbReference type="SUPFAM" id="SSF103473">
    <property type="entry name" value="MFS general substrate transporter"/>
    <property type="match status" value="1"/>
</dbReference>
<proteinExistence type="predicted"/>
<keyword evidence="3 6" id="KW-0812">Transmembrane</keyword>
<dbReference type="PROSITE" id="PS50850">
    <property type="entry name" value="MFS"/>
    <property type="match status" value="1"/>
</dbReference>
<evidence type="ECO:0000256" key="6">
    <source>
        <dbReference type="SAM" id="Phobius"/>
    </source>
</evidence>
<feature type="transmembrane region" description="Helical" evidence="6">
    <location>
        <begin position="100"/>
        <end position="125"/>
    </location>
</feature>
<dbReference type="EMBL" id="JANTHZ010000001">
    <property type="protein sequence ID" value="MCS0494439.1"/>
    <property type="molecule type" value="Genomic_DNA"/>
</dbReference>
<dbReference type="AlphaFoldDB" id="A0A9X2T4J4"/>
<keyword evidence="4 6" id="KW-1133">Transmembrane helix</keyword>